<reference evidence="1 2" key="1">
    <citation type="submission" date="2020-08" db="EMBL/GenBank/DDBJ databases">
        <title>Sequencing the genomes of 1000 actinobacteria strains.</title>
        <authorList>
            <person name="Klenk H.-P."/>
        </authorList>
    </citation>
    <scope>NUCLEOTIDE SEQUENCE [LARGE SCALE GENOMIC DNA]</scope>
    <source>
        <strain evidence="1 2">DSM 44320</strain>
    </source>
</reference>
<evidence type="ECO:0000313" key="1">
    <source>
        <dbReference type="EMBL" id="MBB3733974.1"/>
    </source>
</evidence>
<organism evidence="1 2">
    <name type="scientific">Nonomuraea dietziae</name>
    <dbReference type="NCBI Taxonomy" id="65515"/>
    <lineage>
        <taxon>Bacteria</taxon>
        <taxon>Bacillati</taxon>
        <taxon>Actinomycetota</taxon>
        <taxon>Actinomycetes</taxon>
        <taxon>Streptosporangiales</taxon>
        <taxon>Streptosporangiaceae</taxon>
        <taxon>Nonomuraea</taxon>
    </lineage>
</organism>
<keyword evidence="2" id="KW-1185">Reference proteome</keyword>
<dbReference type="InterPro" id="IPR010296">
    <property type="entry name" value="DUF899_thioredox"/>
</dbReference>
<dbReference type="EMBL" id="JACIBV010000003">
    <property type="protein sequence ID" value="MBB3733974.1"/>
    <property type="molecule type" value="Genomic_DNA"/>
</dbReference>
<dbReference type="Pfam" id="PF05988">
    <property type="entry name" value="DUF899"/>
    <property type="match status" value="1"/>
</dbReference>
<sequence>MNLPPIVSPEEWQAARDELLLKEKALTRSLDALAAERRRLPVVAFEREYVFEGAEGRATLVDLFDGRRQLIVYHFMMEPGSDHRCPGCSSVADNLGDMSHLRARDTNLVLASPAPLAQLLEFRARMGWTLPWYSTQHTTFNADCGLDGGFGLSVFLRDGDRVFRSYFTTARGVDRLRADFNLLDLTPYGRQETWEDSPQGWPQTPAYQWWRLHDEYEIHTAMPMADGQARA</sequence>
<comment type="caution">
    <text evidence="1">The sequence shown here is derived from an EMBL/GenBank/DDBJ whole genome shotgun (WGS) entry which is preliminary data.</text>
</comment>
<dbReference type="Proteomes" id="UP000579945">
    <property type="component" value="Unassembled WGS sequence"/>
</dbReference>
<protein>
    <submittedName>
        <fullName evidence="1">Putative dithiol-disulfide oxidoreductase (DUF899 family)</fullName>
    </submittedName>
</protein>
<evidence type="ECO:0000313" key="2">
    <source>
        <dbReference type="Proteomes" id="UP000579945"/>
    </source>
</evidence>
<proteinExistence type="predicted"/>
<name>A0A7W5YUR0_9ACTN</name>
<dbReference type="AlphaFoldDB" id="A0A7W5YUR0"/>
<dbReference type="GeneID" id="95395869"/>
<dbReference type="RefSeq" id="WP_183662839.1">
    <property type="nucleotide sequence ID" value="NZ_BAAAXX010000165.1"/>
</dbReference>
<accession>A0A7W5YUR0</accession>
<gene>
    <name evidence="1" type="ORF">FHR33_009927</name>
</gene>